<gene>
    <name evidence="7" type="ORF">Rleg4DRAFT_4213</name>
</gene>
<dbReference type="InterPro" id="IPR000792">
    <property type="entry name" value="Tscrpt_reg_LuxR_C"/>
</dbReference>
<accession>J0WBA4</accession>
<evidence type="ECO:0000259" key="6">
    <source>
        <dbReference type="PROSITE" id="PS50110"/>
    </source>
</evidence>
<dbReference type="PRINTS" id="PR00038">
    <property type="entry name" value="HTHLUXR"/>
</dbReference>
<keyword evidence="2 7" id="KW-0238">DNA-binding</keyword>
<evidence type="ECO:0000256" key="1">
    <source>
        <dbReference type="ARBA" id="ARBA00023015"/>
    </source>
</evidence>
<evidence type="ECO:0000313" key="8">
    <source>
        <dbReference type="Proteomes" id="UP000005732"/>
    </source>
</evidence>
<dbReference type="GO" id="GO:0006355">
    <property type="term" value="P:regulation of DNA-templated transcription"/>
    <property type="evidence" value="ECO:0007669"/>
    <property type="project" value="InterPro"/>
</dbReference>
<reference evidence="7 8" key="1">
    <citation type="submission" date="2012-02" db="EMBL/GenBank/DDBJ databases">
        <title>Improved High-Quality Draft Sequence of Rhizobium leguminosarum bv. trifolii WSM2297.</title>
        <authorList>
            <consortium name="US DOE Joint Genome Institute"/>
            <person name="Lucas S."/>
            <person name="Han J."/>
            <person name="Lapidus A."/>
            <person name="Cheng J.-F."/>
            <person name="Goodwin L."/>
            <person name="Pitluck S."/>
            <person name="Peters L."/>
            <person name="Ovchinnikova G."/>
            <person name="Zhang X."/>
            <person name="Detter J.C."/>
            <person name="Han C."/>
            <person name="Tapia R."/>
            <person name="Land M."/>
            <person name="Hauser L."/>
            <person name="Kyrpides N."/>
            <person name="Ivanova N."/>
            <person name="Pagani I."/>
            <person name="Brau L."/>
            <person name="Yates R."/>
            <person name="O'Hara G."/>
            <person name="Rui T."/>
            <person name="Howieson J."/>
            <person name="Reeve W."/>
            <person name="Woyke T."/>
        </authorList>
    </citation>
    <scope>NUCLEOTIDE SEQUENCE [LARGE SCALE GENOMIC DNA]</scope>
    <source>
        <strain evidence="7 8">WSM2297</strain>
    </source>
</reference>
<dbReference type="InterPro" id="IPR011006">
    <property type="entry name" value="CheY-like_superfamily"/>
</dbReference>
<keyword evidence="1" id="KW-0805">Transcription regulation</keyword>
<proteinExistence type="predicted"/>
<dbReference type="PANTHER" id="PTHR44688">
    <property type="entry name" value="DNA-BINDING TRANSCRIPTIONAL ACTIVATOR DEVR_DOSR"/>
    <property type="match status" value="1"/>
</dbReference>
<evidence type="ECO:0000256" key="4">
    <source>
        <dbReference type="PROSITE-ProRule" id="PRU00169"/>
    </source>
</evidence>
<dbReference type="PROSITE" id="PS50043">
    <property type="entry name" value="HTH_LUXR_2"/>
    <property type="match status" value="1"/>
</dbReference>
<dbReference type="SMART" id="SM00421">
    <property type="entry name" value="HTH_LUXR"/>
    <property type="match status" value="1"/>
</dbReference>
<evidence type="ECO:0000313" key="7">
    <source>
        <dbReference type="EMBL" id="EJC82498.1"/>
    </source>
</evidence>
<dbReference type="HOGENOM" id="CLU_000445_90_8_5"/>
<feature type="domain" description="Response regulatory" evidence="6">
    <location>
        <begin position="47"/>
        <end position="165"/>
    </location>
</feature>
<dbReference type="InterPro" id="IPR016032">
    <property type="entry name" value="Sig_transdc_resp-reg_C-effctor"/>
</dbReference>
<dbReference type="CDD" id="cd06170">
    <property type="entry name" value="LuxR_C_like"/>
    <property type="match status" value="1"/>
</dbReference>
<dbReference type="PROSITE" id="PS00622">
    <property type="entry name" value="HTH_LUXR_1"/>
    <property type="match status" value="1"/>
</dbReference>
<protein>
    <submittedName>
        <fullName evidence="7">Response regulator containing a CheY-like receiver domain and an HTH DNA-binding domain</fullName>
    </submittedName>
</protein>
<dbReference type="AlphaFoldDB" id="J0WBA4"/>
<organism evidence="7 8">
    <name type="scientific">Rhizobium leguminosarum bv. trifolii WSM2297</name>
    <dbReference type="NCBI Taxonomy" id="754762"/>
    <lineage>
        <taxon>Bacteria</taxon>
        <taxon>Pseudomonadati</taxon>
        <taxon>Pseudomonadota</taxon>
        <taxon>Alphaproteobacteria</taxon>
        <taxon>Hyphomicrobiales</taxon>
        <taxon>Rhizobiaceae</taxon>
        <taxon>Rhizobium/Agrobacterium group</taxon>
        <taxon>Rhizobium</taxon>
    </lineage>
</organism>
<dbReference type="PROSITE" id="PS50110">
    <property type="entry name" value="RESPONSE_REGULATORY"/>
    <property type="match status" value="1"/>
</dbReference>
<dbReference type="PANTHER" id="PTHR44688:SF16">
    <property type="entry name" value="DNA-BINDING TRANSCRIPTIONAL ACTIVATOR DEVR_DOSR"/>
    <property type="match status" value="1"/>
</dbReference>
<feature type="modified residue" description="4-aspartylphosphate" evidence="4">
    <location>
        <position position="97"/>
    </location>
</feature>
<dbReference type="SUPFAM" id="SSF46894">
    <property type="entry name" value="C-terminal effector domain of the bipartite response regulators"/>
    <property type="match status" value="1"/>
</dbReference>
<dbReference type="Gene3D" id="3.40.50.2300">
    <property type="match status" value="1"/>
</dbReference>
<dbReference type="Pfam" id="PF00196">
    <property type="entry name" value="GerE"/>
    <property type="match status" value="1"/>
</dbReference>
<dbReference type="Proteomes" id="UP000005732">
    <property type="component" value="Unassembled WGS sequence"/>
</dbReference>
<evidence type="ECO:0000256" key="3">
    <source>
        <dbReference type="ARBA" id="ARBA00023163"/>
    </source>
</evidence>
<dbReference type="InterPro" id="IPR001789">
    <property type="entry name" value="Sig_transdc_resp-reg_receiver"/>
</dbReference>
<feature type="domain" description="HTH luxR-type" evidence="5">
    <location>
        <begin position="201"/>
        <end position="266"/>
    </location>
</feature>
<name>J0WBA4_RHILT</name>
<keyword evidence="4" id="KW-0597">Phosphoprotein</keyword>
<dbReference type="GO" id="GO:0003677">
    <property type="term" value="F:DNA binding"/>
    <property type="evidence" value="ECO:0007669"/>
    <property type="project" value="UniProtKB-KW"/>
</dbReference>
<dbReference type="SUPFAM" id="SSF52172">
    <property type="entry name" value="CheY-like"/>
    <property type="match status" value="1"/>
</dbReference>
<sequence length="275" mass="29970">MSIIRSLFIMTYNENWNRMNNCWVAHILGSTQVSDSAGTKRRRNAPTVIIIEHSTLARTTVVKLLERELAGWNLIDLISTESLDRALGAEVRLIALDLAGRSVESISLRDDLAAIAARFPEVPITLLSSTDDAIIARQALKMGIRGFFSTSLPIDIALAGLRLVLAGGTFFPQLLGAVANASNEHSPVRNEAEKSLDERTQYLALAEFTPREADVLAELQSGCSNKVIAGKLNLSGHTVKMHLQHIMRKLQAQNRTEVVARLIQRAAGGPDASPS</sequence>
<evidence type="ECO:0000256" key="2">
    <source>
        <dbReference type="ARBA" id="ARBA00023125"/>
    </source>
</evidence>
<keyword evidence="3" id="KW-0804">Transcription</keyword>
<evidence type="ECO:0000259" key="5">
    <source>
        <dbReference type="PROSITE" id="PS50043"/>
    </source>
</evidence>
<dbReference type="GO" id="GO:0000160">
    <property type="term" value="P:phosphorelay signal transduction system"/>
    <property type="evidence" value="ECO:0007669"/>
    <property type="project" value="InterPro"/>
</dbReference>
<dbReference type="EMBL" id="JH719395">
    <property type="protein sequence ID" value="EJC82498.1"/>
    <property type="molecule type" value="Genomic_DNA"/>
</dbReference>